<comment type="caution">
    <text evidence="1">The sequence shown here is derived from an EMBL/GenBank/DDBJ whole genome shotgun (WGS) entry which is preliminary data.</text>
</comment>
<dbReference type="Proteomes" id="UP000828390">
    <property type="component" value="Unassembled WGS sequence"/>
</dbReference>
<accession>A0A9D4KNA5</accession>
<keyword evidence="2" id="KW-1185">Reference proteome</keyword>
<proteinExistence type="predicted"/>
<dbReference type="AlphaFoldDB" id="A0A9D4KNA5"/>
<organism evidence="1 2">
    <name type="scientific">Dreissena polymorpha</name>
    <name type="common">Zebra mussel</name>
    <name type="synonym">Mytilus polymorpha</name>
    <dbReference type="NCBI Taxonomy" id="45954"/>
    <lineage>
        <taxon>Eukaryota</taxon>
        <taxon>Metazoa</taxon>
        <taxon>Spiralia</taxon>
        <taxon>Lophotrochozoa</taxon>
        <taxon>Mollusca</taxon>
        <taxon>Bivalvia</taxon>
        <taxon>Autobranchia</taxon>
        <taxon>Heteroconchia</taxon>
        <taxon>Euheterodonta</taxon>
        <taxon>Imparidentia</taxon>
        <taxon>Neoheterodontei</taxon>
        <taxon>Myida</taxon>
        <taxon>Dreissenoidea</taxon>
        <taxon>Dreissenidae</taxon>
        <taxon>Dreissena</taxon>
    </lineage>
</organism>
<sequence length="71" mass="8338">MILKIFQSTNFELKFVDEDDCKYLGEVAVELPKSNDNVRVKVIMLIVENKLYLEAQVVSPHMKNRTDFDFQ</sequence>
<gene>
    <name evidence="1" type="ORF">DPMN_116270</name>
</gene>
<reference evidence="1" key="2">
    <citation type="submission" date="2020-11" db="EMBL/GenBank/DDBJ databases">
        <authorList>
            <person name="McCartney M.A."/>
            <person name="Auch B."/>
            <person name="Kono T."/>
            <person name="Mallez S."/>
            <person name="Becker A."/>
            <person name="Gohl D.M."/>
            <person name="Silverstein K.A.T."/>
            <person name="Koren S."/>
            <person name="Bechman K.B."/>
            <person name="Herman A."/>
            <person name="Abrahante J.E."/>
            <person name="Garbe J."/>
        </authorList>
    </citation>
    <scope>NUCLEOTIDE SEQUENCE</scope>
    <source>
        <strain evidence="1">Duluth1</strain>
        <tissue evidence="1">Whole animal</tissue>
    </source>
</reference>
<name>A0A9D4KNA5_DREPO</name>
<dbReference type="EMBL" id="JAIWYP010000004">
    <property type="protein sequence ID" value="KAH3842766.1"/>
    <property type="molecule type" value="Genomic_DNA"/>
</dbReference>
<evidence type="ECO:0000313" key="2">
    <source>
        <dbReference type="Proteomes" id="UP000828390"/>
    </source>
</evidence>
<reference evidence="1" key="1">
    <citation type="journal article" date="2019" name="bioRxiv">
        <title>The Genome of the Zebra Mussel, Dreissena polymorpha: A Resource for Invasive Species Research.</title>
        <authorList>
            <person name="McCartney M.A."/>
            <person name="Auch B."/>
            <person name="Kono T."/>
            <person name="Mallez S."/>
            <person name="Zhang Y."/>
            <person name="Obille A."/>
            <person name="Becker A."/>
            <person name="Abrahante J.E."/>
            <person name="Garbe J."/>
            <person name="Badalamenti J.P."/>
            <person name="Herman A."/>
            <person name="Mangelson H."/>
            <person name="Liachko I."/>
            <person name="Sullivan S."/>
            <person name="Sone E.D."/>
            <person name="Koren S."/>
            <person name="Silverstein K.A.T."/>
            <person name="Beckman K.B."/>
            <person name="Gohl D.M."/>
        </authorList>
    </citation>
    <scope>NUCLEOTIDE SEQUENCE</scope>
    <source>
        <strain evidence="1">Duluth1</strain>
        <tissue evidence="1">Whole animal</tissue>
    </source>
</reference>
<evidence type="ECO:0000313" key="1">
    <source>
        <dbReference type="EMBL" id="KAH3842766.1"/>
    </source>
</evidence>
<protein>
    <submittedName>
        <fullName evidence="1">Uncharacterized protein</fullName>
    </submittedName>
</protein>